<evidence type="ECO:0000256" key="13">
    <source>
        <dbReference type="ARBA" id="ARBA00023136"/>
    </source>
</evidence>
<feature type="transmembrane region" description="Helical" evidence="20">
    <location>
        <begin position="36"/>
        <end position="53"/>
    </location>
</feature>
<feature type="transmembrane region" description="Helical" evidence="20">
    <location>
        <begin position="130"/>
        <end position="151"/>
    </location>
</feature>
<evidence type="ECO:0000259" key="21">
    <source>
        <dbReference type="Pfam" id="PF02233"/>
    </source>
</evidence>
<evidence type="ECO:0000256" key="16">
    <source>
        <dbReference type="ARBA" id="ARBA00048202"/>
    </source>
</evidence>
<dbReference type="Proteomes" id="UP000481252">
    <property type="component" value="Unassembled WGS sequence"/>
</dbReference>
<feature type="transmembrane region" description="Helical" evidence="20">
    <location>
        <begin position="191"/>
        <end position="210"/>
    </location>
</feature>
<evidence type="ECO:0000256" key="5">
    <source>
        <dbReference type="ARBA" id="ARBA00014581"/>
    </source>
</evidence>
<keyword evidence="8 20" id="KW-0812">Transmembrane</keyword>
<dbReference type="SUPFAM" id="SSF52467">
    <property type="entry name" value="DHS-like NAD/FAD-binding domain"/>
    <property type="match status" value="1"/>
</dbReference>
<keyword evidence="23" id="KW-1185">Reference proteome</keyword>
<proteinExistence type="inferred from homology"/>
<evidence type="ECO:0000313" key="23">
    <source>
        <dbReference type="Proteomes" id="UP000481252"/>
    </source>
</evidence>
<keyword evidence="11 20" id="KW-1133">Transmembrane helix</keyword>
<feature type="transmembrane region" description="Helical" evidence="20">
    <location>
        <begin position="167"/>
        <end position="185"/>
    </location>
</feature>
<keyword evidence="6" id="KW-1003">Cell membrane</keyword>
<evidence type="ECO:0000256" key="15">
    <source>
        <dbReference type="ARBA" id="ARBA00033258"/>
    </source>
</evidence>
<comment type="caution">
    <text evidence="22">The sequence shown here is derived from an EMBL/GenBank/DDBJ whole genome shotgun (WGS) entry which is preliminary data.</text>
</comment>
<evidence type="ECO:0000256" key="14">
    <source>
        <dbReference type="ARBA" id="ARBA00030053"/>
    </source>
</evidence>
<dbReference type="GO" id="GO:0050661">
    <property type="term" value="F:NADP binding"/>
    <property type="evidence" value="ECO:0007669"/>
    <property type="project" value="InterPro"/>
</dbReference>
<dbReference type="AlphaFoldDB" id="A0A7C9RFG7"/>
<dbReference type="GO" id="GO:0005886">
    <property type="term" value="C:plasma membrane"/>
    <property type="evidence" value="ECO:0007669"/>
    <property type="project" value="UniProtKB-SubCell"/>
</dbReference>
<feature type="transmembrane region" description="Helical" evidence="20">
    <location>
        <begin position="6"/>
        <end position="24"/>
    </location>
</feature>
<sequence>MNANFASFLYLVSGILFILALRGLSHPTTSRQGNTYGMIGMGIAIVTTLALATPSIGGLGLIVVGLAIGGGIGAITARRIAMTSMPQLVAAFHSLVGMAAVMVAAAAMYAPESFGIGTVGAIHGQALVEMSLGVAIGAITFTGSVIAFLKLDGRMSGKPIMLPGRHFINAALGIALVVLIILLVTTQSYTLFWLIVVASLALGVLLIVPIGGADMPVVVSMLNSYSGWAAAALGFTLGNLALIITGALVGSSGAILSYIMCKGMNRSFISVILGGFGGETAAAGADDGIERTVKQGSADDAAYLMMNAQKVIIVPGYGMAVAQAQHAVREMADKLKAAGVEVKYAIHPVAGRMPGHMNVLLAEANVPYDEVFELEDINSEFAQADVAYVIGANDVTNPSARDDKTSPIYGMPILDVDKARTCLFVKRSLGSGYAGIDNTLFYKDGTMMLLGDAKKMTEEIV</sequence>
<keyword evidence="10" id="KW-1278">Translocase</keyword>
<feature type="transmembrane region" description="Helical" evidence="20">
    <location>
        <begin position="59"/>
        <end position="77"/>
    </location>
</feature>
<keyword evidence="13 20" id="KW-0472">Membrane</keyword>
<feature type="transmembrane region" description="Helical" evidence="20">
    <location>
        <begin position="89"/>
        <end position="110"/>
    </location>
</feature>
<keyword evidence="12" id="KW-0520">NAD</keyword>
<name>A0A7C9RFG7_9HYPH</name>
<dbReference type="InterPro" id="IPR034300">
    <property type="entry name" value="PNTB-like"/>
</dbReference>
<evidence type="ECO:0000256" key="8">
    <source>
        <dbReference type="ARBA" id="ARBA00022692"/>
    </source>
</evidence>
<evidence type="ECO:0000313" key="22">
    <source>
        <dbReference type="EMBL" id="NGN45353.1"/>
    </source>
</evidence>
<feature type="domain" description="NADP transhydrogenase beta-like" evidence="21">
    <location>
        <begin position="8"/>
        <end position="461"/>
    </location>
</feature>
<evidence type="ECO:0000256" key="18">
    <source>
        <dbReference type="ARBA" id="ARBA00083284"/>
    </source>
</evidence>
<organism evidence="22 23">
    <name type="scientific">Mesorhizobium zhangyense</name>
    <dbReference type="NCBI Taxonomy" id="1776730"/>
    <lineage>
        <taxon>Bacteria</taxon>
        <taxon>Pseudomonadati</taxon>
        <taxon>Pseudomonadota</taxon>
        <taxon>Alphaproteobacteria</taxon>
        <taxon>Hyphomicrobiales</taxon>
        <taxon>Phyllobacteriaceae</taxon>
        <taxon>Mesorhizobium</taxon>
    </lineage>
</organism>
<protein>
    <recommendedName>
        <fullName evidence="5">NAD(P) transhydrogenase subunit beta</fullName>
        <ecNumber evidence="4">7.1.1.1</ecNumber>
    </recommendedName>
    <alternativeName>
        <fullName evidence="15">Nicotinamide nucleotide transhydrogenase subunit beta</fullName>
    </alternativeName>
    <alternativeName>
        <fullName evidence="19">Proton-translocating transhydrogenase NADP(H)-binding component</fullName>
    </alternativeName>
    <alternativeName>
        <fullName evidence="14">Pyridine nucleotide transhydrogenase subunit beta</fullName>
    </alternativeName>
    <alternativeName>
        <fullName evidence="18">dIII</fullName>
    </alternativeName>
</protein>
<evidence type="ECO:0000256" key="1">
    <source>
        <dbReference type="ARBA" id="ARBA00003943"/>
    </source>
</evidence>
<comment type="subcellular location">
    <subcellularLocation>
        <location evidence="2">Cell inner membrane</location>
        <topology evidence="2">Multi-pass membrane protein</topology>
    </subcellularLocation>
</comment>
<dbReference type="PANTHER" id="PTHR44758">
    <property type="entry name" value="NAD(P) TRANSHYDROGENASE SUBUNIT BETA"/>
    <property type="match status" value="1"/>
</dbReference>
<dbReference type="Gene3D" id="3.40.50.1220">
    <property type="entry name" value="TPP-binding domain"/>
    <property type="match status" value="1"/>
</dbReference>
<evidence type="ECO:0000256" key="17">
    <source>
        <dbReference type="ARBA" id="ARBA00066047"/>
    </source>
</evidence>
<comment type="catalytic activity">
    <reaction evidence="16">
        <text>NAD(+) + NADPH + H(+)(in) = NADH + NADP(+) + H(+)(out)</text>
        <dbReference type="Rhea" id="RHEA:47992"/>
        <dbReference type="ChEBI" id="CHEBI:15378"/>
        <dbReference type="ChEBI" id="CHEBI:57540"/>
        <dbReference type="ChEBI" id="CHEBI:57783"/>
        <dbReference type="ChEBI" id="CHEBI:57945"/>
        <dbReference type="ChEBI" id="CHEBI:58349"/>
        <dbReference type="EC" id="7.1.1.1"/>
    </reaction>
</comment>
<evidence type="ECO:0000256" key="3">
    <source>
        <dbReference type="ARBA" id="ARBA00007919"/>
    </source>
</evidence>
<evidence type="ECO:0000256" key="6">
    <source>
        <dbReference type="ARBA" id="ARBA00022475"/>
    </source>
</evidence>
<comment type="subunit">
    <text evidence="17">Complex of an alpha and a beta chain; in Rhodospirillum, the alpha chain seems to be made of two subunits.</text>
</comment>
<dbReference type="Pfam" id="PF02233">
    <property type="entry name" value="PNTB"/>
    <property type="match status" value="1"/>
</dbReference>
<evidence type="ECO:0000256" key="2">
    <source>
        <dbReference type="ARBA" id="ARBA00004429"/>
    </source>
</evidence>
<keyword evidence="9" id="KW-0521">NADP</keyword>
<evidence type="ECO:0000256" key="11">
    <source>
        <dbReference type="ARBA" id="ARBA00022989"/>
    </source>
</evidence>
<dbReference type="FunFam" id="3.40.50.1220:FF:000002">
    <property type="entry name" value="NAD(P) transhydrogenase subunit beta"/>
    <property type="match status" value="1"/>
</dbReference>
<reference evidence="22 23" key="1">
    <citation type="submission" date="2020-02" db="EMBL/GenBank/DDBJ databases">
        <title>Genome sequence of the type strain CGMCC 1.15528 of Mesorhizobium zhangyense.</title>
        <authorList>
            <person name="Gao J."/>
            <person name="Sun J."/>
        </authorList>
    </citation>
    <scope>NUCLEOTIDE SEQUENCE [LARGE SCALE GENOMIC DNA]</scope>
    <source>
        <strain evidence="22 23">CGMCC 1.15528</strain>
    </source>
</reference>
<comment type="function">
    <text evidence="1">The transhydrogenation between NADH and NADP is coupled to respiration and ATP hydrolysis and functions as a proton pump across the membrane.</text>
</comment>
<dbReference type="InterPro" id="IPR029035">
    <property type="entry name" value="DHS-like_NAD/FAD-binding_dom"/>
</dbReference>
<dbReference type="EMBL" id="JAAKZG010000050">
    <property type="protein sequence ID" value="NGN45353.1"/>
    <property type="molecule type" value="Genomic_DNA"/>
</dbReference>
<evidence type="ECO:0000256" key="20">
    <source>
        <dbReference type="SAM" id="Phobius"/>
    </source>
</evidence>
<dbReference type="InterPro" id="IPR012136">
    <property type="entry name" value="NADH_DH_b"/>
</dbReference>
<evidence type="ECO:0000256" key="12">
    <source>
        <dbReference type="ARBA" id="ARBA00023027"/>
    </source>
</evidence>
<evidence type="ECO:0000256" key="7">
    <source>
        <dbReference type="ARBA" id="ARBA00022519"/>
    </source>
</evidence>
<evidence type="ECO:0000256" key="19">
    <source>
        <dbReference type="ARBA" id="ARBA00083514"/>
    </source>
</evidence>
<evidence type="ECO:0000256" key="4">
    <source>
        <dbReference type="ARBA" id="ARBA00012943"/>
    </source>
</evidence>
<evidence type="ECO:0000256" key="10">
    <source>
        <dbReference type="ARBA" id="ARBA00022967"/>
    </source>
</evidence>
<feature type="non-terminal residue" evidence="22">
    <location>
        <position position="461"/>
    </location>
</feature>
<accession>A0A7C9RFG7</accession>
<dbReference type="GO" id="GO:0008750">
    <property type="term" value="F:proton-translocating NAD(P)+ transhydrogenase activity"/>
    <property type="evidence" value="ECO:0007669"/>
    <property type="project" value="UniProtKB-EC"/>
</dbReference>
<dbReference type="PIRSF" id="PIRSF000204">
    <property type="entry name" value="PNTB"/>
    <property type="match status" value="1"/>
</dbReference>
<gene>
    <name evidence="22" type="ORF">G6N74_30385</name>
</gene>
<dbReference type="RefSeq" id="WP_165121721.1">
    <property type="nucleotide sequence ID" value="NZ_JAAKZG010000050.1"/>
</dbReference>
<dbReference type="PANTHER" id="PTHR44758:SF1">
    <property type="entry name" value="NAD(P) TRANSHYDROGENASE SUBUNIT BETA"/>
    <property type="match status" value="1"/>
</dbReference>
<keyword evidence="7" id="KW-0997">Cell inner membrane</keyword>
<dbReference type="EC" id="7.1.1.1" evidence="4"/>
<evidence type="ECO:0000256" key="9">
    <source>
        <dbReference type="ARBA" id="ARBA00022857"/>
    </source>
</evidence>
<comment type="similarity">
    <text evidence="3">Belongs to the PNT beta subunit family.</text>
</comment>